<protein>
    <submittedName>
        <fullName evidence="2">Uncharacterized protein</fullName>
    </submittedName>
</protein>
<evidence type="ECO:0000313" key="5">
    <source>
        <dbReference type="Proteomes" id="UP001326567"/>
    </source>
</evidence>
<feature type="transmembrane region" description="Helical" evidence="1">
    <location>
        <begin position="22"/>
        <end position="41"/>
    </location>
</feature>
<dbReference type="Proteomes" id="UP001326567">
    <property type="component" value="Chromosome"/>
</dbReference>
<dbReference type="EMBL" id="CP116423">
    <property type="protein sequence ID" value="WCE69149.1"/>
    <property type="molecule type" value="Genomic_DNA"/>
</dbReference>
<dbReference type="Proteomes" id="UP001210770">
    <property type="component" value="Chromosome"/>
</dbReference>
<evidence type="ECO:0000313" key="4">
    <source>
        <dbReference type="Proteomes" id="UP001210770"/>
    </source>
</evidence>
<evidence type="ECO:0000313" key="2">
    <source>
        <dbReference type="EMBL" id="WCE69149.1"/>
    </source>
</evidence>
<keyword evidence="1" id="KW-1133">Transmembrane helix</keyword>
<dbReference type="AlphaFoldDB" id="A0AAX3LKF7"/>
<sequence>MMTYTALKSIAVRSQATLLQDAAGAAALIVMLVVGLHLPAFI</sequence>
<organism evidence="2 4">
    <name type="scientific">Sulfitobacter faviae</name>
    <dbReference type="NCBI Taxonomy" id="1775881"/>
    <lineage>
        <taxon>Bacteria</taxon>
        <taxon>Pseudomonadati</taxon>
        <taxon>Pseudomonadota</taxon>
        <taxon>Alphaproteobacteria</taxon>
        <taxon>Rhodobacterales</taxon>
        <taxon>Roseobacteraceae</taxon>
        <taxon>Sulfitobacter</taxon>
    </lineage>
</organism>
<reference evidence="3 5" key="2">
    <citation type="submission" date="2023-11" db="EMBL/GenBank/DDBJ databases">
        <title>From the Deep-Sea to the Surface: Bacterial Genomes Isolated from the Moytirra Hydrothermal Vent Plume.</title>
        <authorList>
            <person name="Major S.R."/>
        </authorList>
    </citation>
    <scope>NUCLEOTIDE SEQUENCE [LARGE SCALE GENOMIC DNA]</scope>
    <source>
        <strain evidence="3 5">OXR-9</strain>
    </source>
</reference>
<evidence type="ECO:0000256" key="1">
    <source>
        <dbReference type="SAM" id="Phobius"/>
    </source>
</evidence>
<keyword evidence="1" id="KW-0472">Membrane</keyword>
<dbReference type="RefSeq" id="WP_269451604.1">
    <property type="nucleotide sequence ID" value="NZ_CP116423.1"/>
</dbReference>
<dbReference type="EMBL" id="CP139725">
    <property type="protein sequence ID" value="WPZ20606.1"/>
    <property type="molecule type" value="Genomic_DNA"/>
</dbReference>
<reference evidence="2" key="1">
    <citation type="submission" date="2023-01" db="EMBL/GenBank/DDBJ databases">
        <title>Comparative genomic analysis of cold water coral derived Sulfitobacter faviae: insights into their metabolism and habitat adaptation.</title>
        <authorList>
            <person name="Guo Y."/>
            <person name="Lin S."/>
            <person name="Huang Z."/>
            <person name="Tang K."/>
            <person name="Wang X."/>
        </authorList>
    </citation>
    <scope>NUCLEOTIDE SEQUENCE</scope>
    <source>
        <strain evidence="2">SCSIO W_1865</strain>
    </source>
</reference>
<proteinExistence type="predicted"/>
<evidence type="ECO:0000313" key="3">
    <source>
        <dbReference type="EMBL" id="WPZ20606.1"/>
    </source>
</evidence>
<keyword evidence="1" id="KW-0812">Transmembrane</keyword>
<keyword evidence="5" id="KW-1185">Reference proteome</keyword>
<gene>
    <name evidence="2" type="ORF">PL336_10070</name>
    <name evidence="3" type="ORF">T7987_10485</name>
</gene>
<name>A0AAX3LKF7_9RHOB</name>
<accession>A0AAX3LKF7</accession>